<dbReference type="Proteomes" id="UP001275440">
    <property type="component" value="Unassembled WGS sequence"/>
</dbReference>
<keyword evidence="2" id="KW-1133">Transmembrane helix</keyword>
<sequence>MWDAMGWAGWTVMSLVMVGFWVLVAAGIAALFRPGYRTEPPVRPRSSDPWGVLDERLARGEIGIDEYRAQRGGPASARPTRGAGED</sequence>
<name>A0ABU3WPE2_9NOCA</name>
<dbReference type="RefSeq" id="WP_371304853.1">
    <property type="nucleotide sequence ID" value="NZ_JAWKJJ010000001.1"/>
</dbReference>
<evidence type="ECO:0000256" key="2">
    <source>
        <dbReference type="SAM" id="Phobius"/>
    </source>
</evidence>
<proteinExistence type="predicted"/>
<keyword evidence="4" id="KW-1185">Reference proteome</keyword>
<comment type="caution">
    <text evidence="3">The sequence shown here is derived from an EMBL/GenBank/DDBJ whole genome shotgun (WGS) entry which is preliminary data.</text>
</comment>
<protein>
    <submittedName>
        <fullName evidence="3">SHOCT domain-containing protein</fullName>
    </submittedName>
</protein>
<feature type="region of interest" description="Disordered" evidence="1">
    <location>
        <begin position="67"/>
        <end position="86"/>
    </location>
</feature>
<evidence type="ECO:0000313" key="4">
    <source>
        <dbReference type="Proteomes" id="UP001275440"/>
    </source>
</evidence>
<reference evidence="3 4" key="1">
    <citation type="submission" date="2019-10" db="EMBL/GenBank/DDBJ databases">
        <title>Draft Genome Assembly of Rhodococcus zopfii DSM44189.</title>
        <authorList>
            <person name="Sutton J.M."/>
            <person name="Akob D.M."/>
            <person name="Bushman T.J."/>
        </authorList>
    </citation>
    <scope>NUCLEOTIDE SEQUENCE [LARGE SCALE GENOMIC DNA]</scope>
    <source>
        <strain evidence="3 4">DSM 44189</strain>
    </source>
</reference>
<dbReference type="EMBL" id="WBMO01000001">
    <property type="protein sequence ID" value="MDV2475870.1"/>
    <property type="molecule type" value="Genomic_DNA"/>
</dbReference>
<evidence type="ECO:0000256" key="1">
    <source>
        <dbReference type="SAM" id="MobiDB-lite"/>
    </source>
</evidence>
<evidence type="ECO:0000313" key="3">
    <source>
        <dbReference type="EMBL" id="MDV2475870.1"/>
    </source>
</evidence>
<gene>
    <name evidence="3" type="ORF">F8M49_11835</name>
</gene>
<feature type="transmembrane region" description="Helical" evidence="2">
    <location>
        <begin position="12"/>
        <end position="32"/>
    </location>
</feature>
<accession>A0ABU3WPE2</accession>
<keyword evidence="2" id="KW-0812">Transmembrane</keyword>
<organism evidence="3 4">
    <name type="scientific">Rhodococcus zopfii</name>
    <dbReference type="NCBI Taxonomy" id="43772"/>
    <lineage>
        <taxon>Bacteria</taxon>
        <taxon>Bacillati</taxon>
        <taxon>Actinomycetota</taxon>
        <taxon>Actinomycetes</taxon>
        <taxon>Mycobacteriales</taxon>
        <taxon>Nocardiaceae</taxon>
        <taxon>Rhodococcus</taxon>
    </lineage>
</organism>
<keyword evidence="2" id="KW-0472">Membrane</keyword>